<dbReference type="OrthoDB" id="978447at2"/>
<dbReference type="Proteomes" id="UP000188879">
    <property type="component" value="Unassembled WGS sequence"/>
</dbReference>
<dbReference type="Gene3D" id="3.40.50.12500">
    <property type="match status" value="1"/>
</dbReference>
<name>A0A1V2GWG1_9PROT</name>
<sequence>MRRIAVISVTLNAVTPMMRRFSQEPGAWAVTNLLDEALQAEIAAEGRVTDRSMAQMGALLGRAAAIKAEAVLLTCTVFSPYLPALRQLFAMPLIGADVAMLEQAAALQRRTVILCTFPAALAGSAAMFEAASGGVAADVVLVEGAQAAMAAGDPARHDALITEAIRAHAQNYEAVVLAQMSMAGAAALVPDCPVPLLTSPDCAVAALRTALPA</sequence>
<reference evidence="2 3" key="1">
    <citation type="submission" date="2016-10" db="EMBL/GenBank/DDBJ databases">
        <title>Draft Genome sequence of Roseomonas sp. strain M3.</title>
        <authorList>
            <person name="Subhash Y."/>
            <person name="Lee S."/>
        </authorList>
    </citation>
    <scope>NUCLEOTIDE SEQUENCE [LARGE SCALE GENOMIC DNA]</scope>
    <source>
        <strain evidence="2 3">M3</strain>
    </source>
</reference>
<evidence type="ECO:0000256" key="1">
    <source>
        <dbReference type="ARBA" id="ARBA00038414"/>
    </source>
</evidence>
<evidence type="ECO:0000313" key="2">
    <source>
        <dbReference type="EMBL" id="ONG47270.1"/>
    </source>
</evidence>
<gene>
    <name evidence="2" type="ORF">BKE38_24240</name>
</gene>
<keyword evidence="3" id="KW-1185">Reference proteome</keyword>
<evidence type="ECO:0008006" key="4">
    <source>
        <dbReference type="Google" id="ProtNLM"/>
    </source>
</evidence>
<comment type="caution">
    <text evidence="2">The sequence shown here is derived from an EMBL/GenBank/DDBJ whole genome shotgun (WGS) entry which is preliminary data.</text>
</comment>
<evidence type="ECO:0000313" key="3">
    <source>
        <dbReference type="Proteomes" id="UP000188879"/>
    </source>
</evidence>
<dbReference type="InterPro" id="IPR015942">
    <property type="entry name" value="Asp/Glu/hydantoin_racemase"/>
</dbReference>
<dbReference type="Pfam" id="PF01177">
    <property type="entry name" value="Asp_Glu_race"/>
    <property type="match status" value="1"/>
</dbReference>
<dbReference type="EMBL" id="MLCO01000291">
    <property type="protein sequence ID" value="ONG47270.1"/>
    <property type="molecule type" value="Genomic_DNA"/>
</dbReference>
<organism evidence="2 3">
    <name type="scientific">Teichococcus deserti</name>
    <dbReference type="NCBI Taxonomy" id="1817963"/>
    <lineage>
        <taxon>Bacteria</taxon>
        <taxon>Pseudomonadati</taxon>
        <taxon>Pseudomonadota</taxon>
        <taxon>Alphaproteobacteria</taxon>
        <taxon>Acetobacterales</taxon>
        <taxon>Roseomonadaceae</taxon>
        <taxon>Roseomonas</taxon>
    </lineage>
</organism>
<accession>A0A1V2GWG1</accession>
<dbReference type="InterPro" id="IPR053714">
    <property type="entry name" value="Iso_Racemase_Enz_sf"/>
</dbReference>
<protein>
    <recommendedName>
        <fullName evidence="4">Arylsulfatase</fullName>
    </recommendedName>
</protein>
<dbReference type="RefSeq" id="WP_076959860.1">
    <property type="nucleotide sequence ID" value="NZ_MLCO01000291.1"/>
</dbReference>
<proteinExistence type="inferred from homology"/>
<dbReference type="AlphaFoldDB" id="A0A1V2GWG1"/>
<dbReference type="GO" id="GO:0047661">
    <property type="term" value="F:amino-acid racemase activity"/>
    <property type="evidence" value="ECO:0007669"/>
    <property type="project" value="InterPro"/>
</dbReference>
<comment type="similarity">
    <text evidence="1">Belongs to the HyuE racemase family.</text>
</comment>